<proteinExistence type="predicted"/>
<evidence type="ECO:0000313" key="2">
    <source>
        <dbReference type="EMBL" id="GEN36089.1"/>
    </source>
</evidence>
<evidence type="ECO:0000259" key="1">
    <source>
        <dbReference type="PROSITE" id="PS51272"/>
    </source>
</evidence>
<dbReference type="EMBL" id="BJXX01000167">
    <property type="protein sequence ID" value="GEN36089.1"/>
    <property type="molecule type" value="Genomic_DNA"/>
</dbReference>
<dbReference type="RefSeq" id="WP_146811695.1">
    <property type="nucleotide sequence ID" value="NZ_BJXX01000167.1"/>
</dbReference>
<organism evidence="2 3">
    <name type="scientific">Aneurinibacillus danicus</name>
    <dbReference type="NCBI Taxonomy" id="267746"/>
    <lineage>
        <taxon>Bacteria</taxon>
        <taxon>Bacillati</taxon>
        <taxon>Bacillota</taxon>
        <taxon>Bacilli</taxon>
        <taxon>Bacillales</taxon>
        <taxon>Paenibacillaceae</taxon>
        <taxon>Aneurinibacillus group</taxon>
        <taxon>Aneurinibacillus</taxon>
    </lineage>
</organism>
<dbReference type="Proteomes" id="UP000321157">
    <property type="component" value="Unassembled WGS sequence"/>
</dbReference>
<reference evidence="2 3" key="1">
    <citation type="submission" date="2019-07" db="EMBL/GenBank/DDBJ databases">
        <title>Whole genome shotgun sequence of Aneurinibacillus danicus NBRC 102444.</title>
        <authorList>
            <person name="Hosoyama A."/>
            <person name="Uohara A."/>
            <person name="Ohji S."/>
            <person name="Ichikawa N."/>
        </authorList>
    </citation>
    <scope>NUCLEOTIDE SEQUENCE [LARGE SCALE GENOMIC DNA]</scope>
    <source>
        <strain evidence="2 3">NBRC 102444</strain>
    </source>
</reference>
<dbReference type="PROSITE" id="PS51272">
    <property type="entry name" value="SLH"/>
    <property type="match status" value="1"/>
</dbReference>
<dbReference type="AlphaFoldDB" id="A0A511VB90"/>
<accession>A0A511VB90</accession>
<sequence>MKRIRISEGEWYLSNHNELLAKYIGDKPNLYTITPGGIVYCSFNVANMKCKIRYQMKVRGILVTTGGEFIPASQKVKYLDRFFPDGQLTRAEGFSIIDRLRRSYYQRFTDAEPPGATIDDTFVVEDCQDTFVTSSRFRIGEPLEVKVNGFLKTLGIDYIQVNDHSVQFKYLLPAGAVVTIRRTRQESHFADGATLGAWYKDAVISMENERTRAGEPLIEGVLSGGQLYFDGESYMTRAQAIVLLNRFRKWAIETFKG</sequence>
<protein>
    <recommendedName>
        <fullName evidence="1">SLH domain-containing protein</fullName>
    </recommendedName>
</protein>
<dbReference type="OrthoDB" id="2507167at2"/>
<gene>
    <name evidence="2" type="ORF">ADA01nite_35490</name>
</gene>
<feature type="domain" description="SLH" evidence="1">
    <location>
        <begin position="186"/>
        <end position="257"/>
    </location>
</feature>
<comment type="caution">
    <text evidence="2">The sequence shown here is derived from an EMBL/GenBank/DDBJ whole genome shotgun (WGS) entry which is preliminary data.</text>
</comment>
<dbReference type="InterPro" id="IPR001119">
    <property type="entry name" value="SLH_dom"/>
</dbReference>
<name>A0A511VB90_9BACL</name>
<evidence type="ECO:0000313" key="3">
    <source>
        <dbReference type="Proteomes" id="UP000321157"/>
    </source>
</evidence>
<keyword evidence="3" id="KW-1185">Reference proteome</keyword>